<organism evidence="3 4">
    <name type="scientific">Sphaerisporangium corydalis</name>
    <dbReference type="NCBI Taxonomy" id="1441875"/>
    <lineage>
        <taxon>Bacteria</taxon>
        <taxon>Bacillati</taxon>
        <taxon>Actinomycetota</taxon>
        <taxon>Actinomycetes</taxon>
        <taxon>Streptosporangiales</taxon>
        <taxon>Streptosporangiaceae</taxon>
        <taxon>Sphaerisporangium</taxon>
    </lineage>
</organism>
<dbReference type="PROSITE" id="PS50231">
    <property type="entry name" value="RICIN_B_LECTIN"/>
    <property type="match status" value="1"/>
</dbReference>
<name>A0ABV9EQR2_9ACTN</name>
<feature type="chain" id="PRO_5047539567" evidence="1">
    <location>
        <begin position="20"/>
        <end position="433"/>
    </location>
</feature>
<dbReference type="InterPro" id="IPR029010">
    <property type="entry name" value="ThuA-like"/>
</dbReference>
<feature type="domain" description="Ricin B lectin" evidence="2">
    <location>
        <begin position="291"/>
        <end position="430"/>
    </location>
</feature>
<sequence>MPRKLVKRFLAALFGITVAASVGLATGPAGNAATKQAAAAPFKVLAFYNGTWDAAHIDFDKEAKDWFPAAAAQNGFTWEATTDWSRLSASGLSQYKVIMFLDDLPPASARAAFQTYMQNGGAWMGFHVSAFTTDPNSWSWYHNTFLGSGAFQTNTWGPTAETLKIEDRGHPSTAGLPATIQSSVSEWYSWSRDLRQNPDIDILASIDQSSFPVGTDPNQQWRSGYYPLMWTNTKYKMLYANFGHNDMNYSTNTRTSSTFASAQQNQWLINGLLWLGGGGGTTPPPTDPISSTTWYSVINKTSGKCIDARAAGTTNGTAIQQYACNATNAQQYQFAPTSGGFVRVNNRGNSAQALDVTNVSTADNAPIQTWTYGGGNNQQWQPVSEGGGYYHFVNRNSGKCLDVPAASTADGVQLVQYACNGTAAQSYRLTAQS</sequence>
<dbReference type="CDD" id="cd00161">
    <property type="entry name" value="beta-trefoil_Ricin-like"/>
    <property type="match status" value="1"/>
</dbReference>
<feature type="signal peptide" evidence="1">
    <location>
        <begin position="1"/>
        <end position="19"/>
    </location>
</feature>
<evidence type="ECO:0000313" key="3">
    <source>
        <dbReference type="EMBL" id="MFC4591055.1"/>
    </source>
</evidence>
<dbReference type="SUPFAM" id="SSF52317">
    <property type="entry name" value="Class I glutamine amidotransferase-like"/>
    <property type="match status" value="1"/>
</dbReference>
<dbReference type="RefSeq" id="WP_262843582.1">
    <property type="nucleotide sequence ID" value="NZ_JANZYP010000019.1"/>
</dbReference>
<evidence type="ECO:0000313" key="4">
    <source>
        <dbReference type="Proteomes" id="UP001595891"/>
    </source>
</evidence>
<keyword evidence="4" id="KW-1185">Reference proteome</keyword>
<dbReference type="Pfam" id="PF06283">
    <property type="entry name" value="ThuA"/>
    <property type="match status" value="1"/>
</dbReference>
<accession>A0ABV9EQR2</accession>
<proteinExistence type="predicted"/>
<gene>
    <name evidence="3" type="ORF">ACFO8L_33520</name>
</gene>
<dbReference type="Proteomes" id="UP001595891">
    <property type="component" value="Unassembled WGS sequence"/>
</dbReference>
<dbReference type="SUPFAM" id="SSF50370">
    <property type="entry name" value="Ricin B-like lectins"/>
    <property type="match status" value="1"/>
</dbReference>
<dbReference type="Gene3D" id="2.80.10.50">
    <property type="match status" value="1"/>
</dbReference>
<protein>
    <submittedName>
        <fullName evidence="3">RICIN domain-containing protein</fullName>
    </submittedName>
</protein>
<evidence type="ECO:0000256" key="1">
    <source>
        <dbReference type="SAM" id="SignalP"/>
    </source>
</evidence>
<dbReference type="InterPro" id="IPR029062">
    <property type="entry name" value="Class_I_gatase-like"/>
</dbReference>
<reference evidence="4" key="1">
    <citation type="journal article" date="2019" name="Int. J. Syst. Evol. Microbiol.">
        <title>The Global Catalogue of Microorganisms (GCM) 10K type strain sequencing project: providing services to taxonomists for standard genome sequencing and annotation.</title>
        <authorList>
            <consortium name="The Broad Institute Genomics Platform"/>
            <consortium name="The Broad Institute Genome Sequencing Center for Infectious Disease"/>
            <person name="Wu L."/>
            <person name="Ma J."/>
        </authorList>
    </citation>
    <scope>NUCLEOTIDE SEQUENCE [LARGE SCALE GENOMIC DNA]</scope>
    <source>
        <strain evidence="4">CCUG 49560</strain>
    </source>
</reference>
<comment type="caution">
    <text evidence="3">The sequence shown here is derived from an EMBL/GenBank/DDBJ whole genome shotgun (WGS) entry which is preliminary data.</text>
</comment>
<dbReference type="Gene3D" id="3.40.50.880">
    <property type="match status" value="1"/>
</dbReference>
<evidence type="ECO:0000259" key="2">
    <source>
        <dbReference type="SMART" id="SM00458"/>
    </source>
</evidence>
<dbReference type="Pfam" id="PF00652">
    <property type="entry name" value="Ricin_B_lectin"/>
    <property type="match status" value="1"/>
</dbReference>
<dbReference type="InterPro" id="IPR000772">
    <property type="entry name" value="Ricin_B_lectin"/>
</dbReference>
<dbReference type="SMART" id="SM00458">
    <property type="entry name" value="RICIN"/>
    <property type="match status" value="1"/>
</dbReference>
<dbReference type="EMBL" id="JBHSFN010000028">
    <property type="protein sequence ID" value="MFC4591055.1"/>
    <property type="molecule type" value="Genomic_DNA"/>
</dbReference>
<dbReference type="InterPro" id="IPR035992">
    <property type="entry name" value="Ricin_B-like_lectins"/>
</dbReference>
<keyword evidence="1" id="KW-0732">Signal</keyword>